<dbReference type="RefSeq" id="WP_112786235.1">
    <property type="nucleotide sequence ID" value="NZ_CP030041.1"/>
</dbReference>
<dbReference type="InterPro" id="IPR006626">
    <property type="entry name" value="PbH1"/>
</dbReference>
<feature type="domain" description="BIG2" evidence="2">
    <location>
        <begin position="360"/>
        <end position="437"/>
    </location>
</feature>
<gene>
    <name evidence="3" type="ORF">DN752_23480</name>
</gene>
<sequence>MYVSRQVYSFIYLMLCVVLGHTQVVMASVIQVNPGDDVATIIQNANGGDDLVFSPGTYDKVLIENRQFTENAPLVIKSDGTGEVVFETVTNTGTAFKIANSSYVVVQGVFIKGGLNSVVIEASDHIVVMDCDISQPGQAGIHVHLSSTYVDIKNNHIYETGKRNPQWGEGIYVGTGSYYSATFPDNCEHIWIEGNELHECGYGEAINVKGESFHVTVRDNVVYDIAPGTATQYNQAAITLEAASISIDENYRLSEWRDTWVEDNVIYNVSGGYEERSSDNGIMFGGSGCYIIGNTVHNCDEVGILGNAWKSLGFDTYVFDNVTFDNGTNSRYSSGLNILNQDPGPNPNLPQTWYTPDTVNVDTVILDLSSVLMEVGENQQLVDQVMPLMASDRSVTWSSSNTNVVTVDENGLLRAMGLGQALISVVTSDGNKTATCSVIVNDGAQALGNTDIYPLISTASNRSAVPVEVTQPGTINEISIYHEGGSGNMVLGVYEGETAPADLLEKTTITAVNAAAGWQQVLLDSTIEVVLGQKIWLAWSFENNPGIRYQSGSPGVNKSSEGWENGLPTLFGAATEEGKVFSIFASLDPENIAPSIELTNPSAGNIEINPGLALVELLASANDPDGEVAQVDFFVDGNLVGSANSSPFTVDWANVTAGNYALSATAQDNEGALAYSDTTLVTITEKDLVPGTVGITDVLGTNTTNNKRRAQPFVMPEDGRIESMSMYHNAGSDGMILAIYNGTTAPDSLLATTPVTPVDNVEGWQTIGLLDSLEVSAGETVWLAWLYESNPGIRYEKGSPGRFDSNIAWIGGMPTLFGGGTQGTAMYSLYASYVLTSSPNVSLSSPVDESTYAAPADIELTAQVLNMDKLSQVTFYHDSIPIQTVYDAPYTFTWNDVAAGVYNVYASALDSSSNEIFSTPISFTVESPDSLLQTVGITNRLSSATNNANRRAVPYTMPEDGKIESVTMYHRAGSGHMLLAVYEGDSVPTNRIAMTPLTSVNNEDGWQEVYLESSVHVAAGETVWLAWVYEQPTNIYFETGTPGRFDSGQKWENGMPAVFGSGNSGNAIYSIYASYIADGEVEENEGINEKNKPKNKKDKNKKPKKPKVKVYPNPFDQEVTIGYEIWEPANVVLVIHDLNGNEIARMDQGMVEDGHHKIEWNLTGITINPKKMFVYHLMINTESDDHLMIGKLKVK</sequence>
<keyword evidence="4" id="KW-1185">Reference proteome</keyword>
<dbReference type="Gene3D" id="2.60.40.10">
    <property type="entry name" value="Immunoglobulins"/>
    <property type="match status" value="2"/>
</dbReference>
<dbReference type="Pfam" id="PF13229">
    <property type="entry name" value="Beta_helix"/>
    <property type="match status" value="1"/>
</dbReference>
<dbReference type="SUPFAM" id="SSF49373">
    <property type="entry name" value="Invasin/intimin cell-adhesion fragments"/>
    <property type="match status" value="1"/>
</dbReference>
<dbReference type="InterPro" id="IPR008964">
    <property type="entry name" value="Invasin/intimin_cell_adhesion"/>
</dbReference>
<dbReference type="SUPFAM" id="SSF51126">
    <property type="entry name" value="Pectin lyase-like"/>
    <property type="match status" value="1"/>
</dbReference>
<evidence type="ECO:0000259" key="2">
    <source>
        <dbReference type="SMART" id="SM00635"/>
    </source>
</evidence>
<feature type="region of interest" description="Disordered" evidence="1">
    <location>
        <begin position="1086"/>
        <end position="1108"/>
    </location>
</feature>
<dbReference type="SMART" id="SM00635">
    <property type="entry name" value="BID_2"/>
    <property type="match status" value="1"/>
</dbReference>
<dbReference type="OrthoDB" id="976933at2"/>
<feature type="compositionally biased region" description="Basic residues" evidence="1">
    <location>
        <begin position="1093"/>
        <end position="1108"/>
    </location>
</feature>
<dbReference type="Gene3D" id="2.160.20.10">
    <property type="entry name" value="Single-stranded right-handed beta-helix, Pectin lyase-like"/>
    <property type="match status" value="1"/>
</dbReference>
<dbReference type="AlphaFoldDB" id="A0A2Z4IRE5"/>
<dbReference type="Proteomes" id="UP000248688">
    <property type="component" value="Chromosome"/>
</dbReference>
<dbReference type="SMART" id="SM00710">
    <property type="entry name" value="PbH1"/>
    <property type="match status" value="6"/>
</dbReference>
<accession>A0A2Z4IRE5</accession>
<dbReference type="InterPro" id="IPR003343">
    <property type="entry name" value="Big_2"/>
</dbReference>
<evidence type="ECO:0000313" key="4">
    <source>
        <dbReference type="Proteomes" id="UP000248688"/>
    </source>
</evidence>
<organism evidence="3 4">
    <name type="scientific">Echinicola strongylocentroti</name>
    <dbReference type="NCBI Taxonomy" id="1795355"/>
    <lineage>
        <taxon>Bacteria</taxon>
        <taxon>Pseudomonadati</taxon>
        <taxon>Bacteroidota</taxon>
        <taxon>Cytophagia</taxon>
        <taxon>Cytophagales</taxon>
        <taxon>Cyclobacteriaceae</taxon>
        <taxon>Echinicola</taxon>
    </lineage>
</organism>
<proteinExistence type="predicted"/>
<dbReference type="Pfam" id="PF02368">
    <property type="entry name" value="Big_2"/>
    <property type="match status" value="1"/>
</dbReference>
<evidence type="ECO:0000313" key="3">
    <source>
        <dbReference type="EMBL" id="AWW32863.1"/>
    </source>
</evidence>
<dbReference type="EMBL" id="CP030041">
    <property type="protein sequence ID" value="AWW32863.1"/>
    <property type="molecule type" value="Genomic_DNA"/>
</dbReference>
<dbReference type="Pfam" id="PF17957">
    <property type="entry name" value="Big_7"/>
    <property type="match status" value="2"/>
</dbReference>
<dbReference type="InterPro" id="IPR039448">
    <property type="entry name" value="Beta_helix"/>
</dbReference>
<dbReference type="InterPro" id="IPR013783">
    <property type="entry name" value="Ig-like_fold"/>
</dbReference>
<dbReference type="Gene3D" id="2.60.40.1080">
    <property type="match status" value="1"/>
</dbReference>
<dbReference type="KEGG" id="est:DN752_23480"/>
<name>A0A2Z4IRE5_9BACT</name>
<dbReference type="InterPro" id="IPR012334">
    <property type="entry name" value="Pectin_lyas_fold"/>
</dbReference>
<reference evidence="3 4" key="1">
    <citation type="submission" date="2018-06" db="EMBL/GenBank/DDBJ databases">
        <title>Echinicola strongylocentroti sp. nov., isolated from a sea urchin Strongylocentrotus intermedius.</title>
        <authorList>
            <person name="Bae S.S."/>
        </authorList>
    </citation>
    <scope>NUCLEOTIDE SEQUENCE [LARGE SCALE GENOMIC DNA]</scope>
    <source>
        <strain evidence="3 4">MEBiC08714</strain>
    </source>
</reference>
<protein>
    <recommendedName>
        <fullName evidence="2">BIG2 domain-containing protein</fullName>
    </recommendedName>
</protein>
<dbReference type="InterPro" id="IPR011050">
    <property type="entry name" value="Pectin_lyase_fold/virulence"/>
</dbReference>
<evidence type="ECO:0000256" key="1">
    <source>
        <dbReference type="SAM" id="MobiDB-lite"/>
    </source>
</evidence>